<comment type="caution">
    <text evidence="1">The sequence shown here is derived from an EMBL/GenBank/DDBJ whole genome shotgun (WGS) entry which is preliminary data.</text>
</comment>
<dbReference type="EMBL" id="AEIG01000032">
    <property type="protein sequence ID" value="EGG29826.1"/>
    <property type="molecule type" value="Genomic_DNA"/>
</dbReference>
<proteinExistence type="predicted"/>
<protein>
    <submittedName>
        <fullName evidence="1">Uncharacterized protein</fullName>
    </submittedName>
</protein>
<dbReference type="Proteomes" id="UP000005615">
    <property type="component" value="Unassembled WGS sequence"/>
</dbReference>
<sequence>MASSFFVLLFSLIRDLNHSYYYNKAALQPIATYFATDCNLFFS</sequence>
<accession>F3L1H5</accession>
<organism evidence="1 2">
    <name type="scientific">Aequoribacter fuscus</name>
    <dbReference type="NCBI Taxonomy" id="2518989"/>
    <lineage>
        <taxon>Bacteria</taxon>
        <taxon>Pseudomonadati</taxon>
        <taxon>Pseudomonadota</taxon>
        <taxon>Gammaproteobacteria</taxon>
        <taxon>Cellvibrionales</taxon>
        <taxon>Halieaceae</taxon>
        <taxon>Aequoribacter</taxon>
    </lineage>
</organism>
<name>F3L1H5_9GAMM</name>
<keyword evidence="2" id="KW-1185">Reference proteome</keyword>
<dbReference type="AlphaFoldDB" id="F3L1H5"/>
<dbReference type="STRING" id="2518989.IMCC3088_1315"/>
<reference evidence="1 2" key="1">
    <citation type="journal article" date="2011" name="J. Bacteriol.">
        <title>Genome sequence of strain IMCC3088, a proteorhodopsin-containing marine bacterium belonging to the OM60/NOR5 clade.</title>
        <authorList>
            <person name="Jang Y."/>
            <person name="Oh H.M."/>
            <person name="Kang I."/>
            <person name="Lee K."/>
            <person name="Yang S.J."/>
            <person name="Cho J.C."/>
        </authorList>
    </citation>
    <scope>NUCLEOTIDE SEQUENCE [LARGE SCALE GENOMIC DNA]</scope>
    <source>
        <strain evidence="1 2">IMCC3088</strain>
    </source>
</reference>
<evidence type="ECO:0000313" key="1">
    <source>
        <dbReference type="EMBL" id="EGG29826.1"/>
    </source>
</evidence>
<evidence type="ECO:0000313" key="2">
    <source>
        <dbReference type="Proteomes" id="UP000005615"/>
    </source>
</evidence>
<gene>
    <name evidence="1" type="ORF">IMCC3088_1315</name>
</gene>